<dbReference type="AlphaFoldDB" id="A0A9N7Z5E5"/>
<proteinExistence type="predicted"/>
<feature type="region of interest" description="Disordered" evidence="1">
    <location>
        <begin position="79"/>
        <end position="110"/>
    </location>
</feature>
<name>A0A9N7Z5E5_PLEPL</name>
<evidence type="ECO:0000256" key="1">
    <source>
        <dbReference type="SAM" id="MobiDB-lite"/>
    </source>
</evidence>
<dbReference type="SUPFAM" id="SSF47473">
    <property type="entry name" value="EF-hand"/>
    <property type="match status" value="1"/>
</dbReference>
<dbReference type="InterPro" id="IPR011992">
    <property type="entry name" value="EF-hand-dom_pair"/>
</dbReference>
<feature type="non-terminal residue" evidence="2">
    <location>
        <position position="110"/>
    </location>
</feature>
<dbReference type="EMBL" id="CADEAL010004016">
    <property type="protein sequence ID" value="CAB1449489.1"/>
    <property type="molecule type" value="Genomic_DNA"/>
</dbReference>
<comment type="caution">
    <text evidence="2">The sequence shown here is derived from an EMBL/GenBank/DDBJ whole genome shotgun (WGS) entry which is preliminary data.</text>
</comment>
<evidence type="ECO:0000313" key="3">
    <source>
        <dbReference type="Proteomes" id="UP001153269"/>
    </source>
</evidence>
<dbReference type="Gene3D" id="1.10.238.10">
    <property type="entry name" value="EF-hand"/>
    <property type="match status" value="1"/>
</dbReference>
<sequence length="110" mass="12486">ADSCFPRTLRLFYFPFAYLEVTESSESPDRLISYRVTSPSRVIIEDFKESFGLFDRIGDSQVGYNQVPDIMRALGQHFTHQQDVHQDSGSHSAAVETTDKPPDTELSQVQ</sequence>
<reference evidence="2" key="1">
    <citation type="submission" date="2020-03" db="EMBL/GenBank/DDBJ databases">
        <authorList>
            <person name="Weist P."/>
        </authorList>
    </citation>
    <scope>NUCLEOTIDE SEQUENCE</scope>
</reference>
<gene>
    <name evidence="2" type="ORF">PLEPLA_LOCUS37172</name>
</gene>
<dbReference type="Proteomes" id="UP001153269">
    <property type="component" value="Unassembled WGS sequence"/>
</dbReference>
<accession>A0A9N7Z5E5</accession>
<keyword evidence="3" id="KW-1185">Reference proteome</keyword>
<protein>
    <submittedName>
        <fullName evidence="2">Uncharacterized protein</fullName>
    </submittedName>
</protein>
<organism evidence="2 3">
    <name type="scientific">Pleuronectes platessa</name>
    <name type="common">European plaice</name>
    <dbReference type="NCBI Taxonomy" id="8262"/>
    <lineage>
        <taxon>Eukaryota</taxon>
        <taxon>Metazoa</taxon>
        <taxon>Chordata</taxon>
        <taxon>Craniata</taxon>
        <taxon>Vertebrata</taxon>
        <taxon>Euteleostomi</taxon>
        <taxon>Actinopterygii</taxon>
        <taxon>Neopterygii</taxon>
        <taxon>Teleostei</taxon>
        <taxon>Neoteleostei</taxon>
        <taxon>Acanthomorphata</taxon>
        <taxon>Carangaria</taxon>
        <taxon>Pleuronectiformes</taxon>
        <taxon>Pleuronectoidei</taxon>
        <taxon>Pleuronectidae</taxon>
        <taxon>Pleuronectes</taxon>
    </lineage>
</organism>
<evidence type="ECO:0000313" key="2">
    <source>
        <dbReference type="EMBL" id="CAB1449489.1"/>
    </source>
</evidence>